<name>A0AAE1ADC3_9GAST</name>
<protein>
    <submittedName>
        <fullName evidence="2">Uncharacterized protein</fullName>
    </submittedName>
</protein>
<organism evidence="2 3">
    <name type="scientific">Elysia crispata</name>
    <name type="common">lettuce slug</name>
    <dbReference type="NCBI Taxonomy" id="231223"/>
    <lineage>
        <taxon>Eukaryota</taxon>
        <taxon>Metazoa</taxon>
        <taxon>Spiralia</taxon>
        <taxon>Lophotrochozoa</taxon>
        <taxon>Mollusca</taxon>
        <taxon>Gastropoda</taxon>
        <taxon>Heterobranchia</taxon>
        <taxon>Euthyneura</taxon>
        <taxon>Panpulmonata</taxon>
        <taxon>Sacoglossa</taxon>
        <taxon>Placobranchoidea</taxon>
        <taxon>Plakobranchidae</taxon>
        <taxon>Elysia</taxon>
    </lineage>
</organism>
<dbReference type="AlphaFoldDB" id="A0AAE1ADC3"/>
<accession>A0AAE1ADC3</accession>
<keyword evidence="3" id="KW-1185">Reference proteome</keyword>
<evidence type="ECO:0000256" key="1">
    <source>
        <dbReference type="SAM" id="MobiDB-lite"/>
    </source>
</evidence>
<evidence type="ECO:0000313" key="3">
    <source>
        <dbReference type="Proteomes" id="UP001283361"/>
    </source>
</evidence>
<feature type="compositionally biased region" description="Basic and acidic residues" evidence="1">
    <location>
        <begin position="75"/>
        <end position="84"/>
    </location>
</feature>
<proteinExistence type="predicted"/>
<gene>
    <name evidence="2" type="ORF">RRG08_062721</name>
</gene>
<evidence type="ECO:0000313" key="2">
    <source>
        <dbReference type="EMBL" id="KAK3784976.1"/>
    </source>
</evidence>
<feature type="region of interest" description="Disordered" evidence="1">
    <location>
        <begin position="54"/>
        <end position="84"/>
    </location>
</feature>
<reference evidence="2" key="1">
    <citation type="journal article" date="2023" name="G3 (Bethesda)">
        <title>A reference genome for the long-term kleptoplast-retaining sea slug Elysia crispata morphotype clarki.</title>
        <authorList>
            <person name="Eastman K.E."/>
            <person name="Pendleton A.L."/>
            <person name="Shaikh M.A."/>
            <person name="Suttiyut T."/>
            <person name="Ogas R."/>
            <person name="Tomko P."/>
            <person name="Gavelis G."/>
            <person name="Widhalm J.R."/>
            <person name="Wisecaver J.H."/>
        </authorList>
    </citation>
    <scope>NUCLEOTIDE SEQUENCE</scope>
    <source>
        <strain evidence="2">ECLA1</strain>
    </source>
</reference>
<dbReference type="EMBL" id="JAWDGP010002178">
    <property type="protein sequence ID" value="KAK3784976.1"/>
    <property type="molecule type" value="Genomic_DNA"/>
</dbReference>
<comment type="caution">
    <text evidence="2">The sequence shown here is derived from an EMBL/GenBank/DDBJ whole genome shotgun (WGS) entry which is preliminary data.</text>
</comment>
<sequence>MAAMETIRMPVTFPVLIGAAIKFISPVRDEAGVLLESSKHPGREEMLTNLLEREPEMAGNNSLSLTAPAPQFDRSPQDEKLETP</sequence>
<dbReference type="Proteomes" id="UP001283361">
    <property type="component" value="Unassembled WGS sequence"/>
</dbReference>